<feature type="signal peptide" evidence="9">
    <location>
        <begin position="1"/>
        <end position="18"/>
    </location>
</feature>
<evidence type="ECO:0000256" key="2">
    <source>
        <dbReference type="ARBA" id="ARBA00008284"/>
    </source>
</evidence>
<name>A0A1J4J9I6_9EUKA</name>
<evidence type="ECO:0000256" key="9">
    <source>
        <dbReference type="SAM" id="SignalP"/>
    </source>
</evidence>
<keyword evidence="5 8" id="KW-1133">Transmembrane helix</keyword>
<organism evidence="11 12">
    <name type="scientific">Tritrichomonas foetus</name>
    <dbReference type="NCBI Taxonomy" id="1144522"/>
    <lineage>
        <taxon>Eukaryota</taxon>
        <taxon>Metamonada</taxon>
        <taxon>Parabasalia</taxon>
        <taxon>Tritrichomonadida</taxon>
        <taxon>Tritrichomonadidae</taxon>
        <taxon>Tritrichomonas</taxon>
    </lineage>
</organism>
<feature type="domain" description="TM2" evidence="10">
    <location>
        <begin position="117"/>
        <end position="165"/>
    </location>
</feature>
<dbReference type="InterPro" id="IPR007829">
    <property type="entry name" value="TM2"/>
</dbReference>
<protein>
    <submittedName>
        <fullName evidence="11">TM2 domain containing protein</fullName>
    </submittedName>
</protein>
<dbReference type="OrthoDB" id="10257855at2759"/>
<dbReference type="Pfam" id="PF05154">
    <property type="entry name" value="TM2"/>
    <property type="match status" value="1"/>
</dbReference>
<comment type="similarity">
    <text evidence="2">Belongs to the TM2 family.</text>
</comment>
<dbReference type="Proteomes" id="UP000179807">
    <property type="component" value="Unassembled WGS sequence"/>
</dbReference>
<dbReference type="AlphaFoldDB" id="A0A1J4J9I6"/>
<dbReference type="GeneID" id="94847631"/>
<accession>A0A1J4J9I6</accession>
<evidence type="ECO:0000256" key="4">
    <source>
        <dbReference type="ARBA" id="ARBA00022729"/>
    </source>
</evidence>
<evidence type="ECO:0000256" key="6">
    <source>
        <dbReference type="ARBA" id="ARBA00023136"/>
    </source>
</evidence>
<dbReference type="InterPro" id="IPR050932">
    <property type="entry name" value="TM2D1-3-like"/>
</dbReference>
<evidence type="ECO:0000256" key="7">
    <source>
        <dbReference type="ARBA" id="ARBA00023180"/>
    </source>
</evidence>
<evidence type="ECO:0000256" key="5">
    <source>
        <dbReference type="ARBA" id="ARBA00022989"/>
    </source>
</evidence>
<gene>
    <name evidence="11" type="ORF">TRFO_39961</name>
</gene>
<evidence type="ECO:0000256" key="1">
    <source>
        <dbReference type="ARBA" id="ARBA00004141"/>
    </source>
</evidence>
<dbReference type="PANTHER" id="PTHR21016:SF7">
    <property type="entry name" value="TM2 DOMAIN-CONTAINING PROTEIN 3"/>
    <property type="match status" value="1"/>
</dbReference>
<keyword evidence="4 9" id="KW-0732">Signal</keyword>
<keyword evidence="6 8" id="KW-0472">Membrane</keyword>
<dbReference type="GO" id="GO:0016020">
    <property type="term" value="C:membrane"/>
    <property type="evidence" value="ECO:0007669"/>
    <property type="project" value="UniProtKB-SubCell"/>
</dbReference>
<keyword evidence="3 8" id="KW-0812">Transmembrane</keyword>
<evidence type="ECO:0000256" key="8">
    <source>
        <dbReference type="SAM" id="Phobius"/>
    </source>
</evidence>
<keyword evidence="12" id="KW-1185">Reference proteome</keyword>
<evidence type="ECO:0000313" key="12">
    <source>
        <dbReference type="Proteomes" id="UP000179807"/>
    </source>
</evidence>
<reference evidence="11" key="1">
    <citation type="submission" date="2016-10" db="EMBL/GenBank/DDBJ databases">
        <authorList>
            <person name="Benchimol M."/>
            <person name="Almeida L.G."/>
            <person name="Vasconcelos A.T."/>
            <person name="Perreira-Neves A."/>
            <person name="Rosa I.A."/>
            <person name="Tasca T."/>
            <person name="Bogo M.R."/>
            <person name="de Souza W."/>
        </authorList>
    </citation>
    <scope>NUCLEOTIDE SEQUENCE [LARGE SCALE GENOMIC DNA]</scope>
    <source>
        <strain evidence="11">K</strain>
    </source>
</reference>
<proteinExistence type="inferred from homology"/>
<dbReference type="PANTHER" id="PTHR21016">
    <property type="entry name" value="BETA-AMYLOID BINDING PROTEIN-RELATED"/>
    <property type="match status" value="1"/>
</dbReference>
<feature type="chain" id="PRO_5012837064" evidence="9">
    <location>
        <begin position="19"/>
        <end position="184"/>
    </location>
</feature>
<sequence length="184" mass="20765">MFFLIYLAFSTTEEVINCSDAQPHQMLCQEQSDCALDQPVDLTCVVFHSTICAGPRLFVKKNVSCRYCYQLPIDSIQCDILTDCNPSLSFFQTRCHPLDFCMGPSIFERRSKCMKSQKSQKTAFLLSLFFGVVAADRFYLGHYVTAVFKMLTFGGLGIAYMVDMFLILFGYLGPADGGVFPERL</sequence>
<keyword evidence="7" id="KW-0325">Glycoprotein</keyword>
<comment type="caution">
    <text evidence="11">The sequence shown here is derived from an EMBL/GenBank/DDBJ whole genome shotgun (WGS) entry which is preliminary data.</text>
</comment>
<comment type="subcellular location">
    <subcellularLocation>
        <location evidence="1">Membrane</location>
        <topology evidence="1">Multi-pass membrane protein</topology>
    </subcellularLocation>
</comment>
<evidence type="ECO:0000313" key="11">
    <source>
        <dbReference type="EMBL" id="OHS93900.1"/>
    </source>
</evidence>
<evidence type="ECO:0000259" key="10">
    <source>
        <dbReference type="Pfam" id="PF05154"/>
    </source>
</evidence>
<dbReference type="RefSeq" id="XP_068347037.1">
    <property type="nucleotide sequence ID" value="XM_068512927.1"/>
</dbReference>
<dbReference type="EMBL" id="MLAK01001369">
    <property type="protein sequence ID" value="OHS93900.1"/>
    <property type="molecule type" value="Genomic_DNA"/>
</dbReference>
<feature type="transmembrane region" description="Helical" evidence="8">
    <location>
        <begin position="146"/>
        <end position="173"/>
    </location>
</feature>
<evidence type="ECO:0000256" key="3">
    <source>
        <dbReference type="ARBA" id="ARBA00022692"/>
    </source>
</evidence>
<feature type="transmembrane region" description="Helical" evidence="8">
    <location>
        <begin position="122"/>
        <end position="140"/>
    </location>
</feature>
<dbReference type="VEuPathDB" id="TrichDB:TRFO_39961"/>